<sequence length="400" mass="44133">MGDPKPLPRTTHLLKHDQRVRLIRSTRKVEHILGETPLFIDPSSPGPSTSTFPAATSRRAAVIYVATPRSSSLGVYTPPADQAHASTSHIPARPVLSVRVPDAEYAEPPLSPASFSFPVYPTSPEDELRRHRTRKMARVVRTLGENVPAELVFPTISNSQRRSRRSSVQSRRRSARLARAPLTTVPTAAARAGLQDVLESEGEREREAAAEQPAFASPASEADSESVYSTLSGGDWEQVSGSEPPPGLEPPPVVGYDRGTHRTEKGWSGEWVSATRGIQGMQNMDEVAARLRGLRLNPDVPSAPVQEDIRQSGVQFLVNTVVDRCCEMCPGIKWCRAIWTRFYNATTVPNHKLDPTLTKRYPPFRVFLSAFSPDRHATGHLKTAEYLYAVETGRTTILLY</sequence>
<evidence type="ECO:0000313" key="2">
    <source>
        <dbReference type="EMBL" id="KAJ7728527.1"/>
    </source>
</evidence>
<evidence type="ECO:0000313" key="3">
    <source>
        <dbReference type="Proteomes" id="UP001215598"/>
    </source>
</evidence>
<proteinExistence type="predicted"/>
<protein>
    <submittedName>
        <fullName evidence="2">Uncharacterized protein</fullName>
    </submittedName>
</protein>
<accession>A0AAD7MRC0</accession>
<dbReference type="AlphaFoldDB" id="A0AAD7MRC0"/>
<reference evidence="2" key="1">
    <citation type="submission" date="2023-03" db="EMBL/GenBank/DDBJ databases">
        <title>Massive genome expansion in bonnet fungi (Mycena s.s.) driven by repeated elements and novel gene families across ecological guilds.</title>
        <authorList>
            <consortium name="Lawrence Berkeley National Laboratory"/>
            <person name="Harder C.B."/>
            <person name="Miyauchi S."/>
            <person name="Viragh M."/>
            <person name="Kuo A."/>
            <person name="Thoen E."/>
            <person name="Andreopoulos B."/>
            <person name="Lu D."/>
            <person name="Skrede I."/>
            <person name="Drula E."/>
            <person name="Henrissat B."/>
            <person name="Morin E."/>
            <person name="Kohler A."/>
            <person name="Barry K."/>
            <person name="LaButti K."/>
            <person name="Morin E."/>
            <person name="Salamov A."/>
            <person name="Lipzen A."/>
            <person name="Mereny Z."/>
            <person name="Hegedus B."/>
            <person name="Baldrian P."/>
            <person name="Stursova M."/>
            <person name="Weitz H."/>
            <person name="Taylor A."/>
            <person name="Grigoriev I.V."/>
            <person name="Nagy L.G."/>
            <person name="Martin F."/>
            <person name="Kauserud H."/>
        </authorList>
    </citation>
    <scope>NUCLEOTIDE SEQUENCE</scope>
    <source>
        <strain evidence="2">CBHHK182m</strain>
    </source>
</reference>
<organism evidence="2 3">
    <name type="scientific">Mycena metata</name>
    <dbReference type="NCBI Taxonomy" id="1033252"/>
    <lineage>
        <taxon>Eukaryota</taxon>
        <taxon>Fungi</taxon>
        <taxon>Dikarya</taxon>
        <taxon>Basidiomycota</taxon>
        <taxon>Agaricomycotina</taxon>
        <taxon>Agaricomycetes</taxon>
        <taxon>Agaricomycetidae</taxon>
        <taxon>Agaricales</taxon>
        <taxon>Marasmiineae</taxon>
        <taxon>Mycenaceae</taxon>
        <taxon>Mycena</taxon>
    </lineage>
</organism>
<dbReference type="Proteomes" id="UP001215598">
    <property type="component" value="Unassembled WGS sequence"/>
</dbReference>
<feature type="region of interest" description="Disordered" evidence="1">
    <location>
        <begin position="156"/>
        <end position="264"/>
    </location>
</feature>
<feature type="compositionally biased region" description="Low complexity" evidence="1">
    <location>
        <begin position="210"/>
        <end position="221"/>
    </location>
</feature>
<dbReference type="EMBL" id="JARKIB010000172">
    <property type="protein sequence ID" value="KAJ7728527.1"/>
    <property type="molecule type" value="Genomic_DNA"/>
</dbReference>
<keyword evidence="3" id="KW-1185">Reference proteome</keyword>
<comment type="caution">
    <text evidence="2">The sequence shown here is derived from an EMBL/GenBank/DDBJ whole genome shotgun (WGS) entry which is preliminary data.</text>
</comment>
<evidence type="ECO:0000256" key="1">
    <source>
        <dbReference type="SAM" id="MobiDB-lite"/>
    </source>
</evidence>
<feature type="compositionally biased region" description="Basic residues" evidence="1">
    <location>
        <begin position="161"/>
        <end position="176"/>
    </location>
</feature>
<name>A0AAD7MRC0_9AGAR</name>
<feature type="compositionally biased region" description="Pro residues" evidence="1">
    <location>
        <begin position="243"/>
        <end position="253"/>
    </location>
</feature>
<gene>
    <name evidence="2" type="ORF">B0H16DRAFT_1470482</name>
</gene>